<dbReference type="GeneID" id="19201491"/>
<gene>
    <name evidence="1" type="ORF">CONPUDRAFT_140298</name>
</gene>
<proteinExistence type="predicted"/>
<organism evidence="1 2">
    <name type="scientific">Coniophora puteana (strain RWD-64-598)</name>
    <name type="common">Brown rot fungus</name>
    <dbReference type="NCBI Taxonomy" id="741705"/>
    <lineage>
        <taxon>Eukaryota</taxon>
        <taxon>Fungi</taxon>
        <taxon>Dikarya</taxon>
        <taxon>Basidiomycota</taxon>
        <taxon>Agaricomycotina</taxon>
        <taxon>Agaricomycetes</taxon>
        <taxon>Agaricomycetidae</taxon>
        <taxon>Boletales</taxon>
        <taxon>Coniophorineae</taxon>
        <taxon>Coniophoraceae</taxon>
        <taxon>Coniophora</taxon>
    </lineage>
</organism>
<name>A0A5M3M7Y7_CONPW</name>
<dbReference type="AlphaFoldDB" id="A0A5M3M7Y7"/>
<keyword evidence="2" id="KW-1185">Reference proteome</keyword>
<sequence>MALYQRSTTAHSRHLAFGAKLRKQAGAAARVGHYFISGDVLVSDYSVAPHPFYSAYDSS</sequence>
<reference evidence="2" key="1">
    <citation type="journal article" date="2012" name="Science">
        <title>The Paleozoic origin of enzymatic lignin decomposition reconstructed from 31 fungal genomes.</title>
        <authorList>
            <person name="Floudas D."/>
            <person name="Binder M."/>
            <person name="Riley R."/>
            <person name="Barry K."/>
            <person name="Blanchette R.A."/>
            <person name="Henrissat B."/>
            <person name="Martinez A.T."/>
            <person name="Otillar R."/>
            <person name="Spatafora J.W."/>
            <person name="Yadav J.S."/>
            <person name="Aerts A."/>
            <person name="Benoit I."/>
            <person name="Boyd A."/>
            <person name="Carlson A."/>
            <person name="Copeland A."/>
            <person name="Coutinho P.M."/>
            <person name="de Vries R.P."/>
            <person name="Ferreira P."/>
            <person name="Findley K."/>
            <person name="Foster B."/>
            <person name="Gaskell J."/>
            <person name="Glotzer D."/>
            <person name="Gorecki P."/>
            <person name="Heitman J."/>
            <person name="Hesse C."/>
            <person name="Hori C."/>
            <person name="Igarashi K."/>
            <person name="Jurgens J.A."/>
            <person name="Kallen N."/>
            <person name="Kersten P."/>
            <person name="Kohler A."/>
            <person name="Kuees U."/>
            <person name="Kumar T.K.A."/>
            <person name="Kuo A."/>
            <person name="LaButti K."/>
            <person name="Larrondo L.F."/>
            <person name="Lindquist E."/>
            <person name="Ling A."/>
            <person name="Lombard V."/>
            <person name="Lucas S."/>
            <person name="Lundell T."/>
            <person name="Martin R."/>
            <person name="McLaughlin D.J."/>
            <person name="Morgenstern I."/>
            <person name="Morin E."/>
            <person name="Murat C."/>
            <person name="Nagy L.G."/>
            <person name="Nolan M."/>
            <person name="Ohm R.A."/>
            <person name="Patyshakuliyeva A."/>
            <person name="Rokas A."/>
            <person name="Ruiz-Duenas F.J."/>
            <person name="Sabat G."/>
            <person name="Salamov A."/>
            <person name="Samejima M."/>
            <person name="Schmutz J."/>
            <person name="Slot J.C."/>
            <person name="St John F."/>
            <person name="Stenlid J."/>
            <person name="Sun H."/>
            <person name="Sun S."/>
            <person name="Syed K."/>
            <person name="Tsang A."/>
            <person name="Wiebenga A."/>
            <person name="Young D."/>
            <person name="Pisabarro A."/>
            <person name="Eastwood D.C."/>
            <person name="Martin F."/>
            <person name="Cullen D."/>
            <person name="Grigoriev I.V."/>
            <person name="Hibbett D.S."/>
        </authorList>
    </citation>
    <scope>NUCLEOTIDE SEQUENCE [LARGE SCALE GENOMIC DNA]</scope>
    <source>
        <strain evidence="2">RWD-64-598 SS2</strain>
    </source>
</reference>
<dbReference type="KEGG" id="cput:CONPUDRAFT_140298"/>
<protein>
    <submittedName>
        <fullName evidence="1">Uncharacterized protein</fullName>
    </submittedName>
</protein>
<dbReference type="RefSeq" id="XP_007774964.1">
    <property type="nucleotide sequence ID" value="XM_007776774.1"/>
</dbReference>
<accession>A0A5M3M7Y7</accession>
<dbReference type="Proteomes" id="UP000053558">
    <property type="component" value="Unassembled WGS sequence"/>
</dbReference>
<comment type="caution">
    <text evidence="1">The sequence shown here is derived from an EMBL/GenBank/DDBJ whole genome shotgun (WGS) entry which is preliminary data.</text>
</comment>
<evidence type="ECO:0000313" key="1">
    <source>
        <dbReference type="EMBL" id="EIW74905.1"/>
    </source>
</evidence>
<dbReference type="EMBL" id="JH711590">
    <property type="protein sequence ID" value="EIW74905.1"/>
    <property type="molecule type" value="Genomic_DNA"/>
</dbReference>
<evidence type="ECO:0000313" key="2">
    <source>
        <dbReference type="Proteomes" id="UP000053558"/>
    </source>
</evidence>